<dbReference type="Pfam" id="PF00078">
    <property type="entry name" value="RVT_1"/>
    <property type="match status" value="1"/>
</dbReference>
<gene>
    <name evidence="3" type="ORF">HPB52_024529</name>
</gene>
<feature type="region of interest" description="Disordered" evidence="1">
    <location>
        <begin position="1"/>
        <end position="42"/>
    </location>
</feature>
<dbReference type="Pfam" id="PF14529">
    <property type="entry name" value="Exo_endo_phos_2"/>
    <property type="match status" value="1"/>
</dbReference>
<dbReference type="InterPro" id="IPR043502">
    <property type="entry name" value="DNA/RNA_pol_sf"/>
</dbReference>
<comment type="caution">
    <text evidence="3">The sequence shown here is derived from an EMBL/GenBank/DDBJ whole genome shotgun (WGS) entry which is preliminary data.</text>
</comment>
<dbReference type="SUPFAM" id="SSF56219">
    <property type="entry name" value="DNase I-like"/>
    <property type="match status" value="1"/>
</dbReference>
<evidence type="ECO:0000313" key="4">
    <source>
        <dbReference type="Proteomes" id="UP000821837"/>
    </source>
</evidence>
<dbReference type="EMBL" id="JABSTV010000136">
    <property type="protein sequence ID" value="KAH7987084.1"/>
    <property type="molecule type" value="Genomic_DNA"/>
</dbReference>
<dbReference type="InterPro" id="IPR000477">
    <property type="entry name" value="RT_dom"/>
</dbReference>
<dbReference type="VEuPathDB" id="VectorBase:RSAN_048613"/>
<dbReference type="InterPro" id="IPR005135">
    <property type="entry name" value="Endo/exonuclease/phosphatase"/>
</dbReference>
<keyword evidence="4" id="KW-1185">Reference proteome</keyword>
<dbReference type="InterPro" id="IPR036691">
    <property type="entry name" value="Endo/exonu/phosph_ase_sf"/>
</dbReference>
<dbReference type="SUPFAM" id="SSF56672">
    <property type="entry name" value="DNA/RNA polymerases"/>
    <property type="match status" value="1"/>
</dbReference>
<reference evidence="3" key="1">
    <citation type="journal article" date="2020" name="Cell">
        <title>Large-Scale Comparative Analyses of Tick Genomes Elucidate Their Genetic Diversity and Vector Capacities.</title>
        <authorList>
            <consortium name="Tick Genome and Microbiome Consortium (TIGMIC)"/>
            <person name="Jia N."/>
            <person name="Wang J."/>
            <person name="Shi W."/>
            <person name="Du L."/>
            <person name="Sun Y."/>
            <person name="Zhan W."/>
            <person name="Jiang J.F."/>
            <person name="Wang Q."/>
            <person name="Zhang B."/>
            <person name="Ji P."/>
            <person name="Bell-Sakyi L."/>
            <person name="Cui X.M."/>
            <person name="Yuan T.T."/>
            <person name="Jiang B.G."/>
            <person name="Yang W.F."/>
            <person name="Lam T.T."/>
            <person name="Chang Q.C."/>
            <person name="Ding S.J."/>
            <person name="Wang X.J."/>
            <person name="Zhu J.G."/>
            <person name="Ruan X.D."/>
            <person name="Zhao L."/>
            <person name="Wei J.T."/>
            <person name="Ye R.Z."/>
            <person name="Que T.C."/>
            <person name="Du C.H."/>
            <person name="Zhou Y.H."/>
            <person name="Cheng J.X."/>
            <person name="Dai P.F."/>
            <person name="Guo W.B."/>
            <person name="Han X.H."/>
            <person name="Huang E.J."/>
            <person name="Li L.F."/>
            <person name="Wei W."/>
            <person name="Gao Y.C."/>
            <person name="Liu J.Z."/>
            <person name="Shao H.Z."/>
            <person name="Wang X."/>
            <person name="Wang C.C."/>
            <person name="Yang T.C."/>
            <person name="Huo Q.B."/>
            <person name="Li W."/>
            <person name="Chen H.Y."/>
            <person name="Chen S.E."/>
            <person name="Zhou L.G."/>
            <person name="Ni X.B."/>
            <person name="Tian J.H."/>
            <person name="Sheng Y."/>
            <person name="Liu T."/>
            <person name="Pan Y.S."/>
            <person name="Xia L.Y."/>
            <person name="Li J."/>
            <person name="Zhao F."/>
            <person name="Cao W.C."/>
        </authorList>
    </citation>
    <scope>NUCLEOTIDE SEQUENCE</scope>
    <source>
        <strain evidence="3">Rsan-2018</strain>
    </source>
</reference>
<dbReference type="PANTHER" id="PTHR19446">
    <property type="entry name" value="REVERSE TRANSCRIPTASES"/>
    <property type="match status" value="1"/>
</dbReference>
<dbReference type="CDD" id="cd01650">
    <property type="entry name" value="RT_nLTR_like"/>
    <property type="match status" value="1"/>
</dbReference>
<feature type="domain" description="Reverse transcriptase" evidence="2">
    <location>
        <begin position="520"/>
        <end position="771"/>
    </location>
</feature>
<dbReference type="VEuPathDB" id="VectorBase:RSAN_048702"/>
<accession>A0A9D4TE90</accession>
<dbReference type="GO" id="GO:0003824">
    <property type="term" value="F:catalytic activity"/>
    <property type="evidence" value="ECO:0007669"/>
    <property type="project" value="InterPro"/>
</dbReference>
<evidence type="ECO:0000259" key="2">
    <source>
        <dbReference type="PROSITE" id="PS50878"/>
    </source>
</evidence>
<dbReference type="GO" id="GO:0071897">
    <property type="term" value="P:DNA biosynthetic process"/>
    <property type="evidence" value="ECO:0007669"/>
    <property type="project" value="UniProtKB-ARBA"/>
</dbReference>
<dbReference type="PROSITE" id="PS50878">
    <property type="entry name" value="RT_POL"/>
    <property type="match status" value="1"/>
</dbReference>
<evidence type="ECO:0000313" key="3">
    <source>
        <dbReference type="EMBL" id="KAH7987084.1"/>
    </source>
</evidence>
<dbReference type="AlphaFoldDB" id="A0A9D4TE90"/>
<name>A0A9D4TE90_RHISA</name>
<dbReference type="CDD" id="cd09077">
    <property type="entry name" value="R1-I-EN"/>
    <property type="match status" value="1"/>
</dbReference>
<evidence type="ECO:0000256" key="1">
    <source>
        <dbReference type="SAM" id="MobiDB-lite"/>
    </source>
</evidence>
<sequence>MDATAVTNRGTAGHGDARLDAPGPSRGAARDADGGDRPAGGSGRTAIRFLQINLDHARLASANLTDAMKEGGVTMALVSDPYRPGKKLPKPPPGYQYIAADNDPAAAVLVARAPFDLCPLLTTPSVVAVYCEARDLEFTLISIYAPPHKPMEPILVSVEDAMRASRTRNIVVAGDFNAKHSAWGQQPTDARSSRLVAFAAAHGLVVLNDPGSIPTYETKYSMSWIDVTLASPSLLVGGHSWCVREDATHSEHRYISVTIGDSNLTQRKRLTSYARAQMLRDIARDSWFVRVTRTEVRSAQALDLVLTQFYRVMDAHRRQHLRPVSRSRWGNPWWTPQLAAERRRVNAARRRFQRCKDDALRAVFRAHYSAILAAFRRATAQARDAYLRGFCNECSRKSVFSAPYNQAFGKVRVDQVLPPLIRPDGSMTTTHLESAALLLQTQVAVDDPTTDGPAHRAVRSYVSAPYVTQYQDVPFTYTELNAVVRQMRDRLASGPDGLSPPVVKGLARIHGAFLLWAFNAALRLGHFPPHWKRGRMIFIRKPGRSPQSTTSYRPICVTSVLGKVFERLINGRLYYFLLRGGHIHAHQYGFTHGKSAVLAVHRLHEQLVRLKREKTPAVLMSLDFQGAFDSVWHPLVLQFFRDRGLPSRLYHLLRTFLCERTVTFTSHAGEAHAQPSLGSPQGSPISPLLWNVIIHGLLSLDMPPGVSVQAYADDTVILISGKTRQSIGETGSEVLRRVEDWTSGAKVRLSREKTFCVLFSHGVGGWNAYIPRSGRRRRGKVLSLWIRSACWESFSTGG</sequence>
<reference evidence="3" key="2">
    <citation type="submission" date="2021-09" db="EMBL/GenBank/DDBJ databases">
        <authorList>
            <person name="Jia N."/>
            <person name="Wang J."/>
            <person name="Shi W."/>
            <person name="Du L."/>
            <person name="Sun Y."/>
            <person name="Zhan W."/>
            <person name="Jiang J."/>
            <person name="Wang Q."/>
            <person name="Zhang B."/>
            <person name="Ji P."/>
            <person name="Sakyi L.B."/>
            <person name="Cui X."/>
            <person name="Yuan T."/>
            <person name="Jiang B."/>
            <person name="Yang W."/>
            <person name="Lam T.T.-Y."/>
            <person name="Chang Q."/>
            <person name="Ding S."/>
            <person name="Wang X."/>
            <person name="Zhu J."/>
            <person name="Ruan X."/>
            <person name="Zhao L."/>
            <person name="Wei J."/>
            <person name="Que T."/>
            <person name="Du C."/>
            <person name="Cheng J."/>
            <person name="Dai P."/>
            <person name="Han X."/>
            <person name="Huang E."/>
            <person name="Gao Y."/>
            <person name="Liu J."/>
            <person name="Shao H."/>
            <person name="Ye R."/>
            <person name="Li L."/>
            <person name="Wei W."/>
            <person name="Wang X."/>
            <person name="Wang C."/>
            <person name="Huo Q."/>
            <person name="Li W."/>
            <person name="Guo W."/>
            <person name="Chen H."/>
            <person name="Chen S."/>
            <person name="Zhou L."/>
            <person name="Zhou L."/>
            <person name="Ni X."/>
            <person name="Tian J."/>
            <person name="Zhou Y."/>
            <person name="Sheng Y."/>
            <person name="Liu T."/>
            <person name="Pan Y."/>
            <person name="Xia L."/>
            <person name="Li J."/>
            <person name="Zhao F."/>
            <person name="Cao W."/>
        </authorList>
    </citation>
    <scope>NUCLEOTIDE SEQUENCE</scope>
    <source>
        <strain evidence="3">Rsan-2018</strain>
        <tissue evidence="3">Larvae</tissue>
    </source>
</reference>
<proteinExistence type="predicted"/>
<protein>
    <recommendedName>
        <fullName evidence="2">Reverse transcriptase domain-containing protein</fullName>
    </recommendedName>
</protein>
<organism evidence="3 4">
    <name type="scientific">Rhipicephalus sanguineus</name>
    <name type="common">Brown dog tick</name>
    <name type="synonym">Ixodes sanguineus</name>
    <dbReference type="NCBI Taxonomy" id="34632"/>
    <lineage>
        <taxon>Eukaryota</taxon>
        <taxon>Metazoa</taxon>
        <taxon>Ecdysozoa</taxon>
        <taxon>Arthropoda</taxon>
        <taxon>Chelicerata</taxon>
        <taxon>Arachnida</taxon>
        <taxon>Acari</taxon>
        <taxon>Parasitiformes</taxon>
        <taxon>Ixodida</taxon>
        <taxon>Ixodoidea</taxon>
        <taxon>Ixodidae</taxon>
        <taxon>Rhipicephalinae</taxon>
        <taxon>Rhipicephalus</taxon>
        <taxon>Rhipicephalus</taxon>
    </lineage>
</organism>
<dbReference type="Gene3D" id="3.60.10.10">
    <property type="entry name" value="Endonuclease/exonuclease/phosphatase"/>
    <property type="match status" value="1"/>
</dbReference>
<feature type="compositionally biased region" description="Polar residues" evidence="1">
    <location>
        <begin position="1"/>
        <end position="10"/>
    </location>
</feature>
<dbReference type="Proteomes" id="UP000821837">
    <property type="component" value="Unassembled WGS sequence"/>
</dbReference>